<dbReference type="SUPFAM" id="SSF49899">
    <property type="entry name" value="Concanavalin A-like lectins/glucanases"/>
    <property type="match status" value="1"/>
</dbReference>
<dbReference type="InterPro" id="IPR001079">
    <property type="entry name" value="Galectin_CRD"/>
</dbReference>
<dbReference type="Pfam" id="PF00337">
    <property type="entry name" value="Gal-bind_lectin"/>
    <property type="match status" value="1"/>
</dbReference>
<comment type="caution">
    <text evidence="4">The sequence shown here is derived from an EMBL/GenBank/DDBJ whole genome shotgun (WGS) entry which is preliminary data.</text>
</comment>
<dbReference type="CDD" id="cd00070">
    <property type="entry name" value="GLECT"/>
    <property type="match status" value="1"/>
</dbReference>
<feature type="domain" description="Galectin" evidence="3">
    <location>
        <begin position="11"/>
        <end position="138"/>
    </location>
</feature>
<dbReference type="GO" id="GO:0030246">
    <property type="term" value="F:carbohydrate binding"/>
    <property type="evidence" value="ECO:0007669"/>
    <property type="project" value="UniProtKB-UniRule"/>
</dbReference>
<name>A0A2G5TK80_9PELO</name>
<evidence type="ECO:0000259" key="3">
    <source>
        <dbReference type="PROSITE" id="PS51304"/>
    </source>
</evidence>
<dbReference type="InterPro" id="IPR044156">
    <property type="entry name" value="Galectin-like"/>
</dbReference>
<organism evidence="4 5">
    <name type="scientific">Caenorhabditis nigoni</name>
    <dbReference type="NCBI Taxonomy" id="1611254"/>
    <lineage>
        <taxon>Eukaryota</taxon>
        <taxon>Metazoa</taxon>
        <taxon>Ecdysozoa</taxon>
        <taxon>Nematoda</taxon>
        <taxon>Chromadorea</taxon>
        <taxon>Rhabditida</taxon>
        <taxon>Rhabditina</taxon>
        <taxon>Rhabditomorpha</taxon>
        <taxon>Rhabditoidea</taxon>
        <taxon>Rhabditidae</taxon>
        <taxon>Peloderinae</taxon>
        <taxon>Caenorhabditis</taxon>
    </lineage>
</organism>
<dbReference type="PANTHER" id="PTHR11346:SF102">
    <property type="entry name" value="GALECTIN"/>
    <property type="match status" value="1"/>
</dbReference>
<keyword evidence="5" id="KW-1185">Reference proteome</keyword>
<dbReference type="STRING" id="1611254.A0A2G5TK80"/>
<dbReference type="SMART" id="SM00276">
    <property type="entry name" value="GLECT"/>
    <property type="match status" value="1"/>
</dbReference>
<evidence type="ECO:0000313" key="4">
    <source>
        <dbReference type="EMBL" id="PIC27668.1"/>
    </source>
</evidence>
<dbReference type="Proteomes" id="UP000230233">
    <property type="component" value="Chromosome V"/>
</dbReference>
<dbReference type="PANTHER" id="PTHR11346">
    <property type="entry name" value="GALECTIN"/>
    <property type="match status" value="1"/>
</dbReference>
<dbReference type="FunFam" id="2.60.120.200:FF:000213">
    <property type="entry name" value="Galectin"/>
    <property type="match status" value="1"/>
</dbReference>
<dbReference type="InterPro" id="IPR013320">
    <property type="entry name" value="ConA-like_dom_sf"/>
</dbReference>
<protein>
    <recommendedName>
        <fullName evidence="2">Galectin</fullName>
    </recommendedName>
</protein>
<accession>A0A2G5TK80</accession>
<dbReference type="EMBL" id="PDUG01000005">
    <property type="protein sequence ID" value="PIC27668.1"/>
    <property type="molecule type" value="Genomic_DNA"/>
</dbReference>
<sequence length="192" mass="21961">MHSYHNPSVPTALTIFEPLQDGSTVSVHGHVRHGHHKNFSVELLSGPNIVLHVNFRFHHSHMVAMNSQFNGMWGPEISHRNPLHHSEHFHLTIKVHMGYYHIAVNGHHLADYPHRYPYQSVQAIGLKGDVHVDKVHFEGFHFQRRWDGHIDHGHSGYSAYGSDSYVAPVFIQPNFAPYGAPPPPVQNYNPYR</sequence>
<dbReference type="GO" id="GO:0016936">
    <property type="term" value="F:galactoside binding"/>
    <property type="evidence" value="ECO:0007669"/>
    <property type="project" value="TreeGrafter"/>
</dbReference>
<evidence type="ECO:0000313" key="5">
    <source>
        <dbReference type="Proteomes" id="UP000230233"/>
    </source>
</evidence>
<dbReference type="AlphaFoldDB" id="A0A2G5TK80"/>
<dbReference type="SMART" id="SM00908">
    <property type="entry name" value="Gal-bind_lectin"/>
    <property type="match status" value="1"/>
</dbReference>
<dbReference type="Gene3D" id="2.60.120.200">
    <property type="match status" value="1"/>
</dbReference>
<dbReference type="OrthoDB" id="6251307at2759"/>
<gene>
    <name evidence="4" type="primary">Cni-lec-10</name>
    <name evidence="4" type="synonym">Cnig_chr_V.g19851</name>
    <name evidence="4" type="ORF">B9Z55_019851</name>
</gene>
<keyword evidence="1 2" id="KW-0430">Lectin</keyword>
<evidence type="ECO:0000256" key="1">
    <source>
        <dbReference type="ARBA" id="ARBA00022734"/>
    </source>
</evidence>
<evidence type="ECO:0000256" key="2">
    <source>
        <dbReference type="RuleBase" id="RU102079"/>
    </source>
</evidence>
<reference evidence="5" key="1">
    <citation type="submission" date="2017-10" db="EMBL/GenBank/DDBJ databases">
        <title>Rapid genome shrinkage in a self-fertile nematode reveals novel sperm competition proteins.</title>
        <authorList>
            <person name="Yin D."/>
            <person name="Schwarz E.M."/>
            <person name="Thomas C.G."/>
            <person name="Felde R.L."/>
            <person name="Korf I.F."/>
            <person name="Cutter A.D."/>
            <person name="Schartner C.M."/>
            <person name="Ralston E.J."/>
            <person name="Meyer B.J."/>
            <person name="Haag E.S."/>
        </authorList>
    </citation>
    <scope>NUCLEOTIDE SEQUENCE [LARGE SCALE GENOMIC DNA]</scope>
    <source>
        <strain evidence="5">JU1422</strain>
    </source>
</reference>
<dbReference type="PROSITE" id="PS51304">
    <property type="entry name" value="GALECTIN"/>
    <property type="match status" value="1"/>
</dbReference>
<proteinExistence type="predicted"/>